<reference evidence="2" key="2">
    <citation type="submission" date="2015-01" db="EMBL/GenBank/DDBJ databases">
        <title>Evolutionary Origins and Diversification of the Mycorrhizal Mutualists.</title>
        <authorList>
            <consortium name="DOE Joint Genome Institute"/>
            <consortium name="Mycorrhizal Genomics Consortium"/>
            <person name="Kohler A."/>
            <person name="Kuo A."/>
            <person name="Nagy L.G."/>
            <person name="Floudas D."/>
            <person name="Copeland A."/>
            <person name="Barry K.W."/>
            <person name="Cichocki N."/>
            <person name="Veneault-Fourrey C."/>
            <person name="LaButti K."/>
            <person name="Lindquist E.A."/>
            <person name="Lipzen A."/>
            <person name="Lundell T."/>
            <person name="Morin E."/>
            <person name="Murat C."/>
            <person name="Riley R."/>
            <person name="Ohm R."/>
            <person name="Sun H."/>
            <person name="Tunlid A."/>
            <person name="Henrissat B."/>
            <person name="Grigoriev I.V."/>
            <person name="Hibbett D.S."/>
            <person name="Martin F."/>
        </authorList>
    </citation>
    <scope>NUCLEOTIDE SEQUENCE [LARGE SCALE GENOMIC DNA]</scope>
    <source>
        <strain evidence="2">F 1598</strain>
    </source>
</reference>
<accession>A0A0C3ETC2</accession>
<dbReference type="HOGENOM" id="CLU_083669_0_0_1"/>
<organism evidence="1 2">
    <name type="scientific">Piloderma croceum (strain F 1598)</name>
    <dbReference type="NCBI Taxonomy" id="765440"/>
    <lineage>
        <taxon>Eukaryota</taxon>
        <taxon>Fungi</taxon>
        <taxon>Dikarya</taxon>
        <taxon>Basidiomycota</taxon>
        <taxon>Agaricomycotina</taxon>
        <taxon>Agaricomycetes</taxon>
        <taxon>Agaricomycetidae</taxon>
        <taxon>Atheliales</taxon>
        <taxon>Atheliaceae</taxon>
        <taxon>Piloderma</taxon>
    </lineage>
</organism>
<protein>
    <submittedName>
        <fullName evidence="1">Uncharacterized protein</fullName>
    </submittedName>
</protein>
<dbReference type="AlphaFoldDB" id="A0A0C3ETC2"/>
<evidence type="ECO:0000313" key="1">
    <source>
        <dbReference type="EMBL" id="KIM75775.1"/>
    </source>
</evidence>
<name>A0A0C3ETC2_PILCF</name>
<proteinExistence type="predicted"/>
<dbReference type="InParanoid" id="A0A0C3ETC2"/>
<sequence>MVYRLPTQLESFVPPPSEQLQLSRPWRGTFVVNIANGAGNGTSQEVRVTAAETEGERCVYVVKSCMGFWPSTFVVYMTRKPSTLRECQAWVKRYSPPICTFMPDRVHDPNAHSFNQKNFSSFSRILLQNQMVAFAPWNTCDRLPGAGIVLYPTPNSGNLLFGAVLLSAPVPDFIAASFSSLIPAEQMPYSQPSYMGSDSSYSMTYHN</sequence>
<evidence type="ECO:0000313" key="2">
    <source>
        <dbReference type="Proteomes" id="UP000054166"/>
    </source>
</evidence>
<dbReference type="OrthoDB" id="3244905at2759"/>
<reference evidence="1 2" key="1">
    <citation type="submission" date="2014-04" db="EMBL/GenBank/DDBJ databases">
        <authorList>
            <consortium name="DOE Joint Genome Institute"/>
            <person name="Kuo A."/>
            <person name="Tarkka M."/>
            <person name="Buscot F."/>
            <person name="Kohler A."/>
            <person name="Nagy L.G."/>
            <person name="Floudas D."/>
            <person name="Copeland A."/>
            <person name="Barry K.W."/>
            <person name="Cichocki N."/>
            <person name="Veneault-Fourrey C."/>
            <person name="LaButti K."/>
            <person name="Lindquist E.A."/>
            <person name="Lipzen A."/>
            <person name="Lundell T."/>
            <person name="Morin E."/>
            <person name="Murat C."/>
            <person name="Sun H."/>
            <person name="Tunlid A."/>
            <person name="Henrissat B."/>
            <person name="Grigoriev I.V."/>
            <person name="Hibbett D.S."/>
            <person name="Martin F."/>
            <person name="Nordberg H.P."/>
            <person name="Cantor M.N."/>
            <person name="Hua S.X."/>
        </authorList>
    </citation>
    <scope>NUCLEOTIDE SEQUENCE [LARGE SCALE GENOMIC DNA]</scope>
    <source>
        <strain evidence="1 2">F 1598</strain>
    </source>
</reference>
<dbReference type="Proteomes" id="UP000054166">
    <property type="component" value="Unassembled WGS sequence"/>
</dbReference>
<dbReference type="EMBL" id="KN833042">
    <property type="protein sequence ID" value="KIM75775.1"/>
    <property type="molecule type" value="Genomic_DNA"/>
</dbReference>
<keyword evidence="2" id="KW-1185">Reference proteome</keyword>
<feature type="non-terminal residue" evidence="1">
    <location>
        <position position="207"/>
    </location>
</feature>
<gene>
    <name evidence="1" type="ORF">PILCRDRAFT_53786</name>
</gene>